<dbReference type="InterPro" id="IPR001647">
    <property type="entry name" value="HTH_TetR"/>
</dbReference>
<dbReference type="InterPro" id="IPR009057">
    <property type="entry name" value="Homeodomain-like_sf"/>
</dbReference>
<sequence length="193" mass="20969">MTPHGAPGQQTRGRPAEIDSARLSEIAVGLFAERGYDRVSAAEIAAAAGISRRSLFRYFPTKADLVWDHFHEGLEMLSVALLEKGDRAPVTAVIDAVICTAERTPVPELTRTRLQILAEHPELVSVGLGRLDEQIELCATYLRTRGVDELTAQVQAAAITAATFTGYLHWATRTTDTAPLESVRRSLAALTSM</sequence>
<dbReference type="Pfam" id="PF17754">
    <property type="entry name" value="TetR_C_14"/>
    <property type="match status" value="1"/>
</dbReference>
<feature type="domain" description="HTH tetR-type" evidence="5">
    <location>
        <begin position="17"/>
        <end position="77"/>
    </location>
</feature>
<evidence type="ECO:0000259" key="5">
    <source>
        <dbReference type="PROSITE" id="PS50977"/>
    </source>
</evidence>
<evidence type="ECO:0000256" key="3">
    <source>
        <dbReference type="ARBA" id="ARBA00023163"/>
    </source>
</evidence>
<dbReference type="SUPFAM" id="SSF46689">
    <property type="entry name" value="Homeodomain-like"/>
    <property type="match status" value="1"/>
</dbReference>
<dbReference type="InterPro" id="IPR050109">
    <property type="entry name" value="HTH-type_TetR-like_transc_reg"/>
</dbReference>
<dbReference type="PROSITE" id="PS50977">
    <property type="entry name" value="HTH_TETR_2"/>
    <property type="match status" value="1"/>
</dbReference>
<dbReference type="Proteomes" id="UP001500571">
    <property type="component" value="Unassembled WGS sequence"/>
</dbReference>
<dbReference type="InterPro" id="IPR023772">
    <property type="entry name" value="DNA-bd_HTH_TetR-type_CS"/>
</dbReference>
<feature type="DNA-binding region" description="H-T-H motif" evidence="4">
    <location>
        <begin position="40"/>
        <end position="59"/>
    </location>
</feature>
<evidence type="ECO:0000313" key="6">
    <source>
        <dbReference type="EMBL" id="GAA1964979.1"/>
    </source>
</evidence>
<dbReference type="PANTHER" id="PTHR30055:SF234">
    <property type="entry name" value="HTH-TYPE TRANSCRIPTIONAL REGULATOR BETI"/>
    <property type="match status" value="1"/>
</dbReference>
<evidence type="ECO:0000256" key="4">
    <source>
        <dbReference type="PROSITE-ProRule" id="PRU00335"/>
    </source>
</evidence>
<keyword evidence="3" id="KW-0804">Transcription</keyword>
<organism evidence="6 7">
    <name type="scientific">Nocardioides panacihumi</name>
    <dbReference type="NCBI Taxonomy" id="400774"/>
    <lineage>
        <taxon>Bacteria</taxon>
        <taxon>Bacillati</taxon>
        <taxon>Actinomycetota</taxon>
        <taxon>Actinomycetes</taxon>
        <taxon>Propionibacteriales</taxon>
        <taxon>Nocardioidaceae</taxon>
        <taxon>Nocardioides</taxon>
    </lineage>
</organism>
<name>A0ABN2R846_9ACTN</name>
<proteinExistence type="predicted"/>
<dbReference type="PROSITE" id="PS01081">
    <property type="entry name" value="HTH_TETR_1"/>
    <property type="match status" value="1"/>
</dbReference>
<gene>
    <name evidence="6" type="ORF">GCM10009798_26530</name>
</gene>
<evidence type="ECO:0000313" key="7">
    <source>
        <dbReference type="Proteomes" id="UP001500571"/>
    </source>
</evidence>
<accession>A0ABN2R846</accession>
<evidence type="ECO:0000256" key="2">
    <source>
        <dbReference type="ARBA" id="ARBA00023125"/>
    </source>
</evidence>
<keyword evidence="7" id="KW-1185">Reference proteome</keyword>
<protein>
    <recommendedName>
        <fullName evidence="5">HTH tetR-type domain-containing protein</fullName>
    </recommendedName>
</protein>
<dbReference type="InterPro" id="IPR041347">
    <property type="entry name" value="MftR_C"/>
</dbReference>
<reference evidence="6 7" key="1">
    <citation type="journal article" date="2019" name="Int. J. Syst. Evol. Microbiol.">
        <title>The Global Catalogue of Microorganisms (GCM) 10K type strain sequencing project: providing services to taxonomists for standard genome sequencing and annotation.</title>
        <authorList>
            <consortium name="The Broad Institute Genomics Platform"/>
            <consortium name="The Broad Institute Genome Sequencing Center for Infectious Disease"/>
            <person name="Wu L."/>
            <person name="Ma J."/>
        </authorList>
    </citation>
    <scope>NUCLEOTIDE SEQUENCE [LARGE SCALE GENOMIC DNA]</scope>
    <source>
        <strain evidence="6 7">JCM 15309</strain>
    </source>
</reference>
<dbReference type="Pfam" id="PF00440">
    <property type="entry name" value="TetR_N"/>
    <property type="match status" value="1"/>
</dbReference>
<keyword evidence="1" id="KW-0805">Transcription regulation</keyword>
<evidence type="ECO:0000256" key="1">
    <source>
        <dbReference type="ARBA" id="ARBA00023015"/>
    </source>
</evidence>
<dbReference type="PRINTS" id="PR00455">
    <property type="entry name" value="HTHTETR"/>
</dbReference>
<dbReference type="PANTHER" id="PTHR30055">
    <property type="entry name" value="HTH-TYPE TRANSCRIPTIONAL REGULATOR RUTR"/>
    <property type="match status" value="1"/>
</dbReference>
<dbReference type="RefSeq" id="WP_344045397.1">
    <property type="nucleotide sequence ID" value="NZ_BAAAPB010000002.1"/>
</dbReference>
<comment type="caution">
    <text evidence="6">The sequence shown here is derived from an EMBL/GenBank/DDBJ whole genome shotgun (WGS) entry which is preliminary data.</text>
</comment>
<dbReference type="EMBL" id="BAAAPB010000002">
    <property type="protein sequence ID" value="GAA1964979.1"/>
    <property type="molecule type" value="Genomic_DNA"/>
</dbReference>
<dbReference type="Gene3D" id="1.10.357.10">
    <property type="entry name" value="Tetracycline Repressor, domain 2"/>
    <property type="match status" value="1"/>
</dbReference>
<keyword evidence="2 4" id="KW-0238">DNA-binding</keyword>